<dbReference type="EMBL" id="CP032317">
    <property type="protein sequence ID" value="AYA37442.1"/>
    <property type="molecule type" value="Genomic_DNA"/>
</dbReference>
<accession>A0A3B7R0Z2</accession>
<protein>
    <submittedName>
        <fullName evidence="1">Uncharacterized protein</fullName>
    </submittedName>
</protein>
<organism evidence="1 2">
    <name type="scientific">Hymenobacter oligotrophus</name>
    <dbReference type="NCBI Taxonomy" id="2319843"/>
    <lineage>
        <taxon>Bacteria</taxon>
        <taxon>Pseudomonadati</taxon>
        <taxon>Bacteroidota</taxon>
        <taxon>Cytophagia</taxon>
        <taxon>Cytophagales</taxon>
        <taxon>Hymenobacteraceae</taxon>
        <taxon>Hymenobacter</taxon>
    </lineage>
</organism>
<evidence type="ECO:0000313" key="2">
    <source>
        <dbReference type="Proteomes" id="UP000262802"/>
    </source>
</evidence>
<sequence>MKRVAKVMSLKKQKQELSKIFNFCFLTKHYPKRPQTTLFGLFSIPRFGLGVQKWRMDLS</sequence>
<name>A0A3B7R0Z2_9BACT</name>
<dbReference type="AlphaFoldDB" id="A0A3B7R0Z2"/>
<reference evidence="1 2" key="1">
    <citation type="submission" date="2018-09" db="EMBL/GenBank/DDBJ databases">
        <title>Hymenobacter medium sp. nov., isolated from R2A medium.</title>
        <authorList>
            <person name="Yingchao G."/>
        </authorList>
    </citation>
    <scope>NUCLEOTIDE SEQUENCE [LARGE SCALE GENOMIC DNA]</scope>
    <source>
        <strain evidence="2">sh-6</strain>
    </source>
</reference>
<dbReference type="Proteomes" id="UP000262802">
    <property type="component" value="Chromosome"/>
</dbReference>
<evidence type="ECO:0000313" key="1">
    <source>
        <dbReference type="EMBL" id="AYA37442.1"/>
    </source>
</evidence>
<keyword evidence="2" id="KW-1185">Reference proteome</keyword>
<gene>
    <name evidence="1" type="ORF">D3Y59_10525</name>
</gene>
<proteinExistence type="predicted"/>
<dbReference type="KEGG" id="hyh:D3Y59_10525"/>